<evidence type="ECO:0000256" key="5">
    <source>
        <dbReference type="ARBA" id="ARBA00023136"/>
    </source>
</evidence>
<dbReference type="Proteomes" id="UP000308489">
    <property type="component" value="Chromosome 1"/>
</dbReference>
<dbReference type="KEGG" id="hhw:NCTC503_00271"/>
<comment type="similarity">
    <text evidence="6">Belongs to the ABC-4 integral membrane protein family.</text>
</comment>
<feature type="transmembrane region" description="Helical" evidence="7">
    <location>
        <begin position="12"/>
        <end position="34"/>
    </location>
</feature>
<feature type="domain" description="ABC3 transporter permease C-terminal" evidence="8">
    <location>
        <begin position="237"/>
        <end position="346"/>
    </location>
</feature>
<sequence length="352" mass="40016">MIKSFFKKSIFIVITFTVISFIFSICTSLFQSIIEVNKENNFFLSDKSLKLLVQNIPNLDKSDFKAFQSLNKDILMYKDLSKPIYKGIYFSGDKTPNVPMKNGRFFNRTDFQDNKKVAVIGKEVLKECSDIHGKHYLNTETGQYLVIGIMGYKDKKTYLDDSIYLNLNSIFKENELNFSTGSYYIDAGKDTIKTVNKFTTHLKSKYQSANITSFVDDSIESPFMDILRGTANILGLTILIVLCLALNTVSLTTEWIESKQRELAIRKAYGGTDKAISRRIIIEYELIVTTSFILGFILYVISVKLNILGLFNGRIYFLSTLIAFLFCLIVGAITAIIPIKKAMKLEVSSILR</sequence>
<evidence type="ECO:0000313" key="11">
    <source>
        <dbReference type="Proteomes" id="UP000308489"/>
    </source>
</evidence>
<comment type="subcellular location">
    <subcellularLocation>
        <location evidence="1">Cell membrane</location>
        <topology evidence="1">Multi-pass membrane protein</topology>
    </subcellularLocation>
</comment>
<reference evidence="10 11" key="1">
    <citation type="submission" date="2019-05" db="EMBL/GenBank/DDBJ databases">
        <authorList>
            <consortium name="Pathogen Informatics"/>
        </authorList>
    </citation>
    <scope>NUCLEOTIDE SEQUENCE [LARGE SCALE GENOMIC DNA]</scope>
    <source>
        <strain evidence="10 11">NCTC503</strain>
    </source>
</reference>
<organism evidence="10 11">
    <name type="scientific">Hathewaya histolytica</name>
    <name type="common">Clostridium histolyticum</name>
    <dbReference type="NCBI Taxonomy" id="1498"/>
    <lineage>
        <taxon>Bacteria</taxon>
        <taxon>Bacillati</taxon>
        <taxon>Bacillota</taxon>
        <taxon>Clostridia</taxon>
        <taxon>Eubacteriales</taxon>
        <taxon>Clostridiaceae</taxon>
        <taxon>Hathewaya</taxon>
    </lineage>
</organism>
<keyword evidence="5 7" id="KW-0472">Membrane</keyword>
<dbReference type="OrthoDB" id="1929615at2"/>
<keyword evidence="4 7" id="KW-1133">Transmembrane helix</keyword>
<evidence type="ECO:0000256" key="7">
    <source>
        <dbReference type="SAM" id="Phobius"/>
    </source>
</evidence>
<protein>
    <submittedName>
        <fullName evidence="10">Membrane-spanning protein</fullName>
    </submittedName>
</protein>
<dbReference type="RefSeq" id="WP_138209092.1">
    <property type="nucleotide sequence ID" value="NZ_LR590481.1"/>
</dbReference>
<evidence type="ECO:0000256" key="3">
    <source>
        <dbReference type="ARBA" id="ARBA00022692"/>
    </source>
</evidence>
<dbReference type="EMBL" id="LR590481">
    <property type="protein sequence ID" value="VTQ82985.1"/>
    <property type="molecule type" value="Genomic_DNA"/>
</dbReference>
<evidence type="ECO:0000259" key="8">
    <source>
        <dbReference type="Pfam" id="PF02687"/>
    </source>
</evidence>
<evidence type="ECO:0000259" key="9">
    <source>
        <dbReference type="Pfam" id="PF12704"/>
    </source>
</evidence>
<dbReference type="GO" id="GO:0022857">
    <property type="term" value="F:transmembrane transporter activity"/>
    <property type="evidence" value="ECO:0007669"/>
    <property type="project" value="TreeGrafter"/>
</dbReference>
<dbReference type="InterPro" id="IPR050250">
    <property type="entry name" value="Macrolide_Exporter_MacB"/>
</dbReference>
<feature type="transmembrane region" description="Helical" evidence="7">
    <location>
        <begin position="284"/>
        <end position="303"/>
    </location>
</feature>
<dbReference type="InterPro" id="IPR003838">
    <property type="entry name" value="ABC3_permease_C"/>
</dbReference>
<dbReference type="AlphaFoldDB" id="A0A4U9QWF0"/>
<evidence type="ECO:0000256" key="2">
    <source>
        <dbReference type="ARBA" id="ARBA00022475"/>
    </source>
</evidence>
<keyword evidence="3 7" id="KW-0812">Transmembrane</keyword>
<feature type="domain" description="MacB-like periplasmic core" evidence="9">
    <location>
        <begin position="94"/>
        <end position="170"/>
    </location>
</feature>
<feature type="transmembrane region" description="Helical" evidence="7">
    <location>
        <begin position="315"/>
        <end position="339"/>
    </location>
</feature>
<evidence type="ECO:0000256" key="4">
    <source>
        <dbReference type="ARBA" id="ARBA00022989"/>
    </source>
</evidence>
<feature type="transmembrane region" description="Helical" evidence="7">
    <location>
        <begin position="233"/>
        <end position="256"/>
    </location>
</feature>
<dbReference type="PANTHER" id="PTHR30572:SF4">
    <property type="entry name" value="ABC TRANSPORTER PERMEASE YTRF"/>
    <property type="match status" value="1"/>
</dbReference>
<gene>
    <name evidence="10" type="ORF">NCTC503_00271</name>
</gene>
<evidence type="ECO:0000313" key="10">
    <source>
        <dbReference type="EMBL" id="VTQ82985.1"/>
    </source>
</evidence>
<dbReference type="GO" id="GO:0005886">
    <property type="term" value="C:plasma membrane"/>
    <property type="evidence" value="ECO:0007669"/>
    <property type="project" value="UniProtKB-SubCell"/>
</dbReference>
<name>A0A4U9QWF0_HATHI</name>
<accession>A0A4U9QWF0</accession>
<keyword evidence="11" id="KW-1185">Reference proteome</keyword>
<dbReference type="Pfam" id="PF02687">
    <property type="entry name" value="FtsX"/>
    <property type="match status" value="1"/>
</dbReference>
<keyword evidence="2" id="KW-1003">Cell membrane</keyword>
<dbReference type="PANTHER" id="PTHR30572">
    <property type="entry name" value="MEMBRANE COMPONENT OF TRANSPORTER-RELATED"/>
    <property type="match status" value="1"/>
</dbReference>
<evidence type="ECO:0000256" key="6">
    <source>
        <dbReference type="ARBA" id="ARBA00038076"/>
    </source>
</evidence>
<dbReference type="InterPro" id="IPR025857">
    <property type="entry name" value="MacB_PCD"/>
</dbReference>
<dbReference type="Pfam" id="PF12704">
    <property type="entry name" value="MacB_PCD"/>
    <property type="match status" value="1"/>
</dbReference>
<proteinExistence type="inferred from homology"/>
<evidence type="ECO:0000256" key="1">
    <source>
        <dbReference type="ARBA" id="ARBA00004651"/>
    </source>
</evidence>